<dbReference type="InterPro" id="IPR003848">
    <property type="entry name" value="DUF218"/>
</dbReference>
<feature type="domain" description="DUF218" evidence="2">
    <location>
        <begin position="37"/>
        <end position="165"/>
    </location>
</feature>
<evidence type="ECO:0000313" key="4">
    <source>
        <dbReference type="Proteomes" id="UP001596990"/>
    </source>
</evidence>
<keyword evidence="4" id="KW-1185">Reference proteome</keyword>
<protein>
    <submittedName>
        <fullName evidence="3">YdcF family protein</fullName>
    </submittedName>
</protein>
<accession>A0ABW3L6N0</accession>
<evidence type="ECO:0000313" key="3">
    <source>
        <dbReference type="EMBL" id="MFD1020408.1"/>
    </source>
</evidence>
<keyword evidence="1" id="KW-0812">Transmembrane</keyword>
<dbReference type="CDD" id="cd06259">
    <property type="entry name" value="YdcF-like"/>
    <property type="match status" value="1"/>
</dbReference>
<reference evidence="4" key="1">
    <citation type="journal article" date="2019" name="Int. J. Syst. Evol. Microbiol.">
        <title>The Global Catalogue of Microorganisms (GCM) 10K type strain sequencing project: providing services to taxonomists for standard genome sequencing and annotation.</title>
        <authorList>
            <consortium name="The Broad Institute Genomics Platform"/>
            <consortium name="The Broad Institute Genome Sequencing Center for Infectious Disease"/>
            <person name="Wu L."/>
            <person name="Ma J."/>
        </authorList>
    </citation>
    <scope>NUCLEOTIDE SEQUENCE [LARGE SCALE GENOMIC DNA]</scope>
    <source>
        <strain evidence="4">CCUG 56607</strain>
    </source>
</reference>
<dbReference type="Proteomes" id="UP001596990">
    <property type="component" value="Unassembled WGS sequence"/>
</dbReference>
<dbReference type="RefSeq" id="WP_386061967.1">
    <property type="nucleotide sequence ID" value="NZ_JBHTKL010000005.1"/>
</dbReference>
<evidence type="ECO:0000256" key="1">
    <source>
        <dbReference type="SAM" id="Phobius"/>
    </source>
</evidence>
<dbReference type="EMBL" id="JBHTKL010000005">
    <property type="protein sequence ID" value="MFD1020408.1"/>
    <property type="molecule type" value="Genomic_DNA"/>
</dbReference>
<dbReference type="PANTHER" id="PTHR30336:SF20">
    <property type="entry name" value="DUF218 DOMAIN-CONTAINING PROTEIN"/>
    <property type="match status" value="1"/>
</dbReference>
<dbReference type="PANTHER" id="PTHR30336">
    <property type="entry name" value="INNER MEMBRANE PROTEIN, PROBABLE PERMEASE"/>
    <property type="match status" value="1"/>
</dbReference>
<gene>
    <name evidence="3" type="ORF">ACFQ2J_14565</name>
</gene>
<name>A0ABW3L6N0_9BACI</name>
<proteinExistence type="predicted"/>
<feature type="transmembrane region" description="Helical" evidence="1">
    <location>
        <begin position="7"/>
        <end position="25"/>
    </location>
</feature>
<keyword evidence="1" id="KW-0472">Membrane</keyword>
<sequence>MIKKLMGIIFLVFLVYVGFTGYSMWTYEDHKNGEHADAAIVLGAAQWNGKPSPVFEGRLQHAIDLYKDEKVDKLIVTGGKGTRSRFSEAEVGRAFMVERGIPEEDVLIENTSQVTEQNLENAKQVAEKLGLDDFLIVSDPFHAKRGAMMAQHLGMNADGSPTPYTQYQSMDTKVPFFARELAFYIGYDLAGPFRWE</sequence>
<evidence type="ECO:0000259" key="2">
    <source>
        <dbReference type="Pfam" id="PF02698"/>
    </source>
</evidence>
<comment type="caution">
    <text evidence="3">The sequence shown here is derived from an EMBL/GenBank/DDBJ whole genome shotgun (WGS) entry which is preliminary data.</text>
</comment>
<dbReference type="InterPro" id="IPR051599">
    <property type="entry name" value="Cell_Envelope_Assoc"/>
</dbReference>
<organism evidence="3 4">
    <name type="scientific">Thalassobacillus hwangdonensis</name>
    <dbReference type="NCBI Taxonomy" id="546108"/>
    <lineage>
        <taxon>Bacteria</taxon>
        <taxon>Bacillati</taxon>
        <taxon>Bacillota</taxon>
        <taxon>Bacilli</taxon>
        <taxon>Bacillales</taxon>
        <taxon>Bacillaceae</taxon>
        <taxon>Thalassobacillus</taxon>
    </lineage>
</organism>
<keyword evidence="1" id="KW-1133">Transmembrane helix</keyword>
<dbReference type="Pfam" id="PF02698">
    <property type="entry name" value="DUF218"/>
    <property type="match status" value="1"/>
</dbReference>
<dbReference type="Gene3D" id="3.40.50.620">
    <property type="entry name" value="HUPs"/>
    <property type="match status" value="1"/>
</dbReference>
<dbReference type="InterPro" id="IPR014729">
    <property type="entry name" value="Rossmann-like_a/b/a_fold"/>
</dbReference>